<accession>A0A931APR4</accession>
<organism evidence="2 3">
    <name type="scientific">Halonatronomonas betaini</name>
    <dbReference type="NCBI Taxonomy" id="2778430"/>
    <lineage>
        <taxon>Bacteria</taxon>
        <taxon>Bacillati</taxon>
        <taxon>Bacillota</taxon>
        <taxon>Clostridia</taxon>
        <taxon>Halanaerobiales</taxon>
        <taxon>Halarsenatibacteraceae</taxon>
        <taxon>Halonatronomonas</taxon>
    </lineage>
</organism>
<dbReference type="RefSeq" id="WP_270453015.1">
    <property type="nucleotide sequence ID" value="NZ_JADPIE010000002.1"/>
</dbReference>
<dbReference type="GO" id="GO:0003678">
    <property type="term" value="F:DNA helicase activity"/>
    <property type="evidence" value="ECO:0007669"/>
    <property type="project" value="InterPro"/>
</dbReference>
<keyword evidence="2" id="KW-0347">Helicase</keyword>
<name>A0A931APR4_9FIRM</name>
<evidence type="ECO:0000313" key="2">
    <source>
        <dbReference type="EMBL" id="MBF8436217.1"/>
    </source>
</evidence>
<dbReference type="PANTHER" id="PTHR30153:SF2">
    <property type="entry name" value="REPLICATIVE DNA HELICASE"/>
    <property type="match status" value="1"/>
</dbReference>
<dbReference type="PANTHER" id="PTHR30153">
    <property type="entry name" value="REPLICATIVE DNA HELICASE DNAB"/>
    <property type="match status" value="1"/>
</dbReference>
<feature type="domain" description="SF4 helicase" evidence="1">
    <location>
        <begin position="168"/>
        <end position="430"/>
    </location>
</feature>
<dbReference type="EMBL" id="JADPIE010000002">
    <property type="protein sequence ID" value="MBF8436217.1"/>
    <property type="molecule type" value="Genomic_DNA"/>
</dbReference>
<protein>
    <submittedName>
        <fullName evidence="2">DnaB-like helicase C-terminal domain-containing protein</fullName>
    </submittedName>
</protein>
<dbReference type="InterPro" id="IPR007694">
    <property type="entry name" value="DNA_helicase_DnaB-like_C"/>
</dbReference>
<dbReference type="Gene3D" id="3.40.50.300">
    <property type="entry name" value="P-loop containing nucleotide triphosphate hydrolases"/>
    <property type="match status" value="1"/>
</dbReference>
<dbReference type="GO" id="GO:0006260">
    <property type="term" value="P:DNA replication"/>
    <property type="evidence" value="ECO:0007669"/>
    <property type="project" value="InterPro"/>
</dbReference>
<comment type="caution">
    <text evidence="2">The sequence shown here is derived from an EMBL/GenBank/DDBJ whole genome shotgun (WGS) entry which is preliminary data.</text>
</comment>
<gene>
    <name evidence="2" type="ORF">I0Q91_03925</name>
</gene>
<dbReference type="Pfam" id="PF03796">
    <property type="entry name" value="DnaB_C"/>
    <property type="match status" value="1"/>
</dbReference>
<dbReference type="Proteomes" id="UP000621436">
    <property type="component" value="Unassembled WGS sequence"/>
</dbReference>
<proteinExistence type="predicted"/>
<dbReference type="SUPFAM" id="SSF52540">
    <property type="entry name" value="P-loop containing nucleoside triphosphate hydrolases"/>
    <property type="match status" value="1"/>
</dbReference>
<sequence length="440" mass="49992">MKTYNNSLEDYKNIEKSMIMVCLCDHTNEHNTLSDMMIEIKPEYLTDPTCIKIFNWLEEFYISGRPISRTRLIQEVGLPEDFLDSRFCMPSELHGLIEKVKDNFAKRQIKQAAGELHSLIDNNLSASEFRSKAVEIIFKYTDNHQGSSNIKTFAEAIELSLDNLILNDSDRDKGIKTGFLSLDHTFGSLEPGHLTVLAGQTSMGKTAFALNVTYNSVAAGNKTLYITLEMTAKELADRLIVTHSEIKASDYQRKISDEQLKKIMDTATELGDYPLYISDKRGLTVSDIRSQAIRAKNRFGLDLLVVDYLQFIHHIDTENQANAIGHTVTTLRELAGELEIPVILLSQLNRTVDGKPAPRHLKGSGSIEEVADEVCMLWRKDYKQETEAQRFNKVQEAELIIAKGRTKGVGYIPLYWYPEIQLFKDKMEVELARKNRAKMA</sequence>
<dbReference type="AlphaFoldDB" id="A0A931APR4"/>
<keyword evidence="3" id="KW-1185">Reference proteome</keyword>
<dbReference type="PROSITE" id="PS51199">
    <property type="entry name" value="SF4_HELICASE"/>
    <property type="match status" value="1"/>
</dbReference>
<dbReference type="GO" id="GO:0005829">
    <property type="term" value="C:cytosol"/>
    <property type="evidence" value="ECO:0007669"/>
    <property type="project" value="TreeGrafter"/>
</dbReference>
<dbReference type="InterPro" id="IPR027417">
    <property type="entry name" value="P-loop_NTPase"/>
</dbReference>
<evidence type="ECO:0000259" key="1">
    <source>
        <dbReference type="PROSITE" id="PS51199"/>
    </source>
</evidence>
<keyword evidence="2" id="KW-0067">ATP-binding</keyword>
<dbReference type="GO" id="GO:0005524">
    <property type="term" value="F:ATP binding"/>
    <property type="evidence" value="ECO:0007669"/>
    <property type="project" value="InterPro"/>
</dbReference>
<keyword evidence="2" id="KW-0378">Hydrolase</keyword>
<keyword evidence="2" id="KW-0547">Nucleotide-binding</keyword>
<reference evidence="2" key="1">
    <citation type="submission" date="2020-11" db="EMBL/GenBank/DDBJ databases">
        <title>Halonatronomonas betainensis gen. nov., sp. nov. a novel haloalkaliphilic representative of the family Halanaerobiacae capable of betaine degradation.</title>
        <authorList>
            <person name="Boltyanskaya Y."/>
            <person name="Kevbrin V."/>
            <person name="Detkova E."/>
            <person name="Grouzdev D.S."/>
            <person name="Koziaeva V."/>
            <person name="Zhilina T."/>
        </authorList>
    </citation>
    <scope>NUCLEOTIDE SEQUENCE</scope>
    <source>
        <strain evidence="2">Z-7014</strain>
    </source>
</reference>
<evidence type="ECO:0000313" key="3">
    <source>
        <dbReference type="Proteomes" id="UP000621436"/>
    </source>
</evidence>